<dbReference type="InterPro" id="IPR004839">
    <property type="entry name" value="Aminotransferase_I/II_large"/>
</dbReference>
<accession>A0A1C3P7G4</accession>
<evidence type="ECO:0000256" key="3">
    <source>
        <dbReference type="ARBA" id="ARBA00022679"/>
    </source>
</evidence>
<gene>
    <name evidence="6" type="ORF">FDG2_4681</name>
</gene>
<evidence type="ECO:0000313" key="7">
    <source>
        <dbReference type="Proteomes" id="UP000199013"/>
    </source>
</evidence>
<keyword evidence="4" id="KW-0663">Pyridoxal phosphate</keyword>
<dbReference type="InterPro" id="IPR015422">
    <property type="entry name" value="PyrdxlP-dep_Trfase_small"/>
</dbReference>
<dbReference type="Proteomes" id="UP000199013">
    <property type="component" value="Unassembled WGS sequence"/>
</dbReference>
<evidence type="ECO:0000256" key="1">
    <source>
        <dbReference type="ARBA" id="ARBA00001933"/>
    </source>
</evidence>
<dbReference type="GO" id="GO:0008483">
    <property type="term" value="F:transaminase activity"/>
    <property type="evidence" value="ECO:0007669"/>
    <property type="project" value="UniProtKB-KW"/>
</dbReference>
<protein>
    <recommendedName>
        <fullName evidence="5">Aminotransferase class I/classII large domain-containing protein</fullName>
    </recommendedName>
</protein>
<dbReference type="InterPro" id="IPR050859">
    <property type="entry name" value="Class-I_PLP-dep_aminotransf"/>
</dbReference>
<dbReference type="PANTHER" id="PTHR42790">
    <property type="entry name" value="AMINOTRANSFERASE"/>
    <property type="match status" value="1"/>
</dbReference>
<evidence type="ECO:0000313" key="6">
    <source>
        <dbReference type="EMBL" id="SBW25794.1"/>
    </source>
</evidence>
<keyword evidence="7" id="KW-1185">Reference proteome</keyword>
<dbReference type="InterPro" id="IPR015424">
    <property type="entry name" value="PyrdxlP-dep_Trfase"/>
</dbReference>
<dbReference type="GO" id="GO:0030170">
    <property type="term" value="F:pyridoxal phosphate binding"/>
    <property type="evidence" value="ECO:0007669"/>
    <property type="project" value="InterPro"/>
</dbReference>
<dbReference type="PANTHER" id="PTHR42790:SF19">
    <property type="entry name" value="KYNURENINE_ALPHA-AMINOADIPATE AMINOTRANSFERASE, MITOCHONDRIAL"/>
    <property type="match status" value="1"/>
</dbReference>
<dbReference type="SUPFAM" id="SSF53383">
    <property type="entry name" value="PLP-dependent transferases"/>
    <property type="match status" value="1"/>
</dbReference>
<feature type="domain" description="Aminotransferase class I/classII large" evidence="5">
    <location>
        <begin position="20"/>
        <end position="140"/>
    </location>
</feature>
<reference evidence="7" key="1">
    <citation type="submission" date="2016-02" db="EMBL/GenBank/DDBJ databases">
        <authorList>
            <person name="Wibberg D."/>
        </authorList>
    </citation>
    <scope>NUCLEOTIDE SEQUENCE [LARGE SCALE GENOMIC DNA]</scope>
</reference>
<organism evidence="6 7">
    <name type="scientific">Candidatus Protofrankia californiensis</name>
    <dbReference type="NCBI Taxonomy" id="1839754"/>
    <lineage>
        <taxon>Bacteria</taxon>
        <taxon>Bacillati</taxon>
        <taxon>Actinomycetota</taxon>
        <taxon>Actinomycetes</taxon>
        <taxon>Frankiales</taxon>
        <taxon>Frankiaceae</taxon>
        <taxon>Protofrankia</taxon>
    </lineage>
</organism>
<evidence type="ECO:0000256" key="4">
    <source>
        <dbReference type="ARBA" id="ARBA00022898"/>
    </source>
</evidence>
<dbReference type="GO" id="GO:1901605">
    <property type="term" value="P:alpha-amino acid metabolic process"/>
    <property type="evidence" value="ECO:0007669"/>
    <property type="project" value="TreeGrafter"/>
</dbReference>
<dbReference type="Gene3D" id="3.90.1150.10">
    <property type="entry name" value="Aspartate Aminotransferase, domain 1"/>
    <property type="match status" value="1"/>
</dbReference>
<dbReference type="Pfam" id="PF00155">
    <property type="entry name" value="Aminotran_1_2"/>
    <property type="match status" value="1"/>
</dbReference>
<dbReference type="AlphaFoldDB" id="A0A1C3P7G4"/>
<name>A0A1C3P7G4_9ACTN</name>
<proteinExistence type="predicted"/>
<dbReference type="EMBL" id="FLUV01001958">
    <property type="protein sequence ID" value="SBW25794.1"/>
    <property type="molecule type" value="Genomic_DNA"/>
</dbReference>
<sequence>MVVPPAFAGAVGRAKRWSDLHTSTLLQYTLVTLLGRDGWFDAHLARLPAVYGQRCTALRDAVARYLPGVLEVNDPAGGLFVWGRVVAGLSADDLLDAAIRAGVSYVCGPQFAVHNPDPATLRMSFAGNSPQRLELAARRLADAATTVLGR</sequence>
<evidence type="ECO:0000259" key="5">
    <source>
        <dbReference type="Pfam" id="PF00155"/>
    </source>
</evidence>
<keyword evidence="3" id="KW-0808">Transferase</keyword>
<keyword evidence="2" id="KW-0032">Aminotransferase</keyword>
<comment type="cofactor">
    <cofactor evidence="1">
        <name>pyridoxal 5'-phosphate</name>
        <dbReference type="ChEBI" id="CHEBI:597326"/>
    </cofactor>
</comment>
<evidence type="ECO:0000256" key="2">
    <source>
        <dbReference type="ARBA" id="ARBA00022576"/>
    </source>
</evidence>